<evidence type="ECO:0000256" key="8">
    <source>
        <dbReference type="ARBA" id="ARBA00022857"/>
    </source>
</evidence>
<keyword evidence="17" id="KW-1185">Reference proteome</keyword>
<evidence type="ECO:0000256" key="6">
    <source>
        <dbReference type="ARBA" id="ARBA00022630"/>
    </source>
</evidence>
<evidence type="ECO:0000256" key="4">
    <source>
        <dbReference type="ARBA" id="ARBA00013076"/>
    </source>
</evidence>
<name>A0ABW0AKR4_9ACTN</name>
<dbReference type="InterPro" id="IPR036188">
    <property type="entry name" value="FAD/NAD-bd_sf"/>
</dbReference>
<protein>
    <recommendedName>
        <fullName evidence="5">L-lysine N6-monooxygenase MbtG</fullName>
        <ecNumber evidence="4">1.14.13.59</ecNumber>
    </recommendedName>
    <alternativeName>
        <fullName evidence="14">Lysine 6-N-hydroxylase</fullName>
    </alternativeName>
    <alternativeName>
        <fullName evidence="13">Lysine N6-hydroxylase</fullName>
    </alternativeName>
    <alternativeName>
        <fullName evidence="11">Lysine-N-oxygenase</fullName>
    </alternativeName>
    <alternativeName>
        <fullName evidence="12">Mycobactin synthase protein G</fullName>
    </alternativeName>
</protein>
<dbReference type="InterPro" id="IPR025700">
    <property type="entry name" value="Lys/Orn_oxygenase"/>
</dbReference>
<dbReference type="EMBL" id="JBHSKP010000005">
    <property type="protein sequence ID" value="MFC5152264.1"/>
    <property type="molecule type" value="Genomic_DNA"/>
</dbReference>
<comment type="cofactor">
    <cofactor evidence="1">
        <name>FAD</name>
        <dbReference type="ChEBI" id="CHEBI:57692"/>
    </cofactor>
</comment>
<comment type="similarity">
    <text evidence="3">Belongs to the lysine N(6)-hydroxylase/L-ornithine N(5)-oxygenase family.</text>
</comment>
<comment type="caution">
    <text evidence="16">The sequence shown here is derived from an EMBL/GenBank/DDBJ whole genome shotgun (WGS) entry which is preliminary data.</text>
</comment>
<comment type="catalytic activity">
    <reaction evidence="15">
        <text>L-lysine + NADPH + O2 = N(6)-hydroxy-L-lysine + NADP(+) + H2O</text>
        <dbReference type="Rhea" id="RHEA:23228"/>
        <dbReference type="ChEBI" id="CHEBI:15377"/>
        <dbReference type="ChEBI" id="CHEBI:15379"/>
        <dbReference type="ChEBI" id="CHEBI:32551"/>
        <dbReference type="ChEBI" id="CHEBI:57783"/>
        <dbReference type="ChEBI" id="CHEBI:57820"/>
        <dbReference type="ChEBI" id="CHEBI:58349"/>
        <dbReference type="EC" id="1.14.13.59"/>
    </reaction>
</comment>
<evidence type="ECO:0000256" key="15">
    <source>
        <dbReference type="ARBA" id="ARBA00048407"/>
    </source>
</evidence>
<dbReference type="Gene3D" id="3.50.50.60">
    <property type="entry name" value="FAD/NAD(P)-binding domain"/>
    <property type="match status" value="1"/>
</dbReference>
<evidence type="ECO:0000256" key="14">
    <source>
        <dbReference type="ARBA" id="ARBA00032738"/>
    </source>
</evidence>
<evidence type="ECO:0000313" key="16">
    <source>
        <dbReference type="EMBL" id="MFC5152264.1"/>
    </source>
</evidence>
<sequence length="469" mass="49965">MEPLSLEEASRRFGTGRRDPNGLLGVVGAGPKALATAAKSQVLRELGVQVPRVVVVEPRGVGANWTAVGGRTNGRPRLSTSPEKDLGFPYAADAYGPLTAEVNARMQQFSWAGYLVSRGEYATWVDSGRPSPRHSTWAAYLRWAADRMDFCLVSGTVCALEISGDQWEVTVEGVDGGEAVLLLDQVMISGPGPQDGLLSGEATRSVEDFWRRGLDTDAPEPSVAVVGGGETAAAITEYLMHGHAGSTTVISPQPVVYSRGEGYFENALYSRPERWRELSEQDRRDVISRTDRGVFSPRAIEAITTDARVEHRQGTVVSLRRDGGQTELVLSNPGRADRVLRFDVVIDATGARPDWFLELFGTVARKAVQRAVGDATDGVRSLERRIGEDLGLEGVAPRLLLPTLAGYEQGPGFANLSSLGLLSDRVLGAARRVRAVSTDPDPESASAGDAFGGPVRAAVSTAALGGGEA</sequence>
<keyword evidence="7" id="KW-0274">FAD</keyword>
<evidence type="ECO:0000256" key="11">
    <source>
        <dbReference type="ARBA" id="ARBA00029939"/>
    </source>
</evidence>
<dbReference type="RefSeq" id="WP_344477446.1">
    <property type="nucleotide sequence ID" value="NZ_BAAASB010000008.1"/>
</dbReference>
<proteinExistence type="inferred from homology"/>
<evidence type="ECO:0000256" key="2">
    <source>
        <dbReference type="ARBA" id="ARBA00004924"/>
    </source>
</evidence>
<keyword evidence="10 16" id="KW-0503">Monooxygenase</keyword>
<evidence type="ECO:0000256" key="10">
    <source>
        <dbReference type="ARBA" id="ARBA00023033"/>
    </source>
</evidence>
<keyword evidence="6" id="KW-0285">Flavoprotein</keyword>
<reference evidence="17" key="1">
    <citation type="journal article" date="2019" name="Int. J. Syst. Evol. Microbiol.">
        <title>The Global Catalogue of Microorganisms (GCM) 10K type strain sequencing project: providing services to taxonomists for standard genome sequencing and annotation.</title>
        <authorList>
            <consortium name="The Broad Institute Genomics Platform"/>
            <consortium name="The Broad Institute Genome Sequencing Center for Infectious Disease"/>
            <person name="Wu L."/>
            <person name="Ma J."/>
        </authorList>
    </citation>
    <scope>NUCLEOTIDE SEQUENCE [LARGE SCALE GENOMIC DNA]</scope>
    <source>
        <strain evidence="17">PCU 266</strain>
    </source>
</reference>
<dbReference type="SUPFAM" id="SSF51905">
    <property type="entry name" value="FAD/NAD(P)-binding domain"/>
    <property type="match status" value="2"/>
</dbReference>
<keyword evidence="9" id="KW-0560">Oxidoreductase</keyword>
<evidence type="ECO:0000256" key="9">
    <source>
        <dbReference type="ARBA" id="ARBA00023002"/>
    </source>
</evidence>
<comment type="pathway">
    <text evidence="2">Siderophore biosynthesis.</text>
</comment>
<evidence type="ECO:0000313" key="17">
    <source>
        <dbReference type="Proteomes" id="UP001596160"/>
    </source>
</evidence>
<dbReference type="Proteomes" id="UP001596160">
    <property type="component" value="Unassembled WGS sequence"/>
</dbReference>
<dbReference type="EC" id="1.14.13.59" evidence="4"/>
<evidence type="ECO:0000256" key="3">
    <source>
        <dbReference type="ARBA" id="ARBA00007588"/>
    </source>
</evidence>
<dbReference type="Pfam" id="PF13434">
    <property type="entry name" value="Lys_Orn_oxgnase"/>
    <property type="match status" value="1"/>
</dbReference>
<keyword evidence="8" id="KW-0521">NADP</keyword>
<gene>
    <name evidence="16" type="ORF">ACFPRH_11020</name>
</gene>
<evidence type="ECO:0000256" key="12">
    <source>
        <dbReference type="ARBA" id="ARBA00031158"/>
    </source>
</evidence>
<accession>A0ABW0AKR4</accession>
<dbReference type="GO" id="GO:0004497">
    <property type="term" value="F:monooxygenase activity"/>
    <property type="evidence" value="ECO:0007669"/>
    <property type="project" value="UniProtKB-KW"/>
</dbReference>
<organism evidence="16 17">
    <name type="scientific">Streptomyces amakusaensis</name>
    <dbReference type="NCBI Taxonomy" id="67271"/>
    <lineage>
        <taxon>Bacteria</taxon>
        <taxon>Bacillati</taxon>
        <taxon>Actinomycetota</taxon>
        <taxon>Actinomycetes</taxon>
        <taxon>Kitasatosporales</taxon>
        <taxon>Streptomycetaceae</taxon>
        <taxon>Streptomyces</taxon>
    </lineage>
</organism>
<evidence type="ECO:0000256" key="13">
    <source>
        <dbReference type="ARBA" id="ARBA00032493"/>
    </source>
</evidence>
<evidence type="ECO:0000256" key="7">
    <source>
        <dbReference type="ARBA" id="ARBA00022827"/>
    </source>
</evidence>
<evidence type="ECO:0000256" key="5">
    <source>
        <dbReference type="ARBA" id="ARBA00016406"/>
    </source>
</evidence>
<evidence type="ECO:0000256" key="1">
    <source>
        <dbReference type="ARBA" id="ARBA00001974"/>
    </source>
</evidence>